<evidence type="ECO:0000256" key="4">
    <source>
        <dbReference type="ARBA" id="ARBA00022617"/>
    </source>
</evidence>
<evidence type="ECO:0000256" key="9">
    <source>
        <dbReference type="ARBA" id="ARBA00023004"/>
    </source>
</evidence>
<dbReference type="Gene3D" id="1.10.630.10">
    <property type="entry name" value="Cytochrome P450"/>
    <property type="match status" value="2"/>
</dbReference>
<keyword evidence="7 12" id="KW-1133">Transmembrane helix</keyword>
<gene>
    <name evidence="13" type="ORF">Dsin_014802</name>
</gene>
<accession>A0AAE0AMX5</accession>
<keyword evidence="6" id="KW-0479">Metal-binding</keyword>
<evidence type="ECO:0000256" key="5">
    <source>
        <dbReference type="ARBA" id="ARBA00022692"/>
    </source>
</evidence>
<feature type="transmembrane region" description="Helical" evidence="12">
    <location>
        <begin position="6"/>
        <end position="22"/>
    </location>
</feature>
<keyword evidence="5 12" id="KW-0812">Transmembrane</keyword>
<name>A0AAE0AMX5_9ROSI</name>
<evidence type="ECO:0000256" key="2">
    <source>
        <dbReference type="ARBA" id="ARBA00004167"/>
    </source>
</evidence>
<comment type="subcellular location">
    <subcellularLocation>
        <location evidence="2">Membrane</location>
        <topology evidence="2">Single-pass membrane protein</topology>
    </subcellularLocation>
</comment>
<evidence type="ECO:0000256" key="12">
    <source>
        <dbReference type="SAM" id="Phobius"/>
    </source>
</evidence>
<dbReference type="EMBL" id="JANJYJ010000004">
    <property type="protein sequence ID" value="KAK3220832.1"/>
    <property type="molecule type" value="Genomic_DNA"/>
</dbReference>
<dbReference type="PRINTS" id="PR00463">
    <property type="entry name" value="EP450I"/>
</dbReference>
<evidence type="ECO:0000256" key="8">
    <source>
        <dbReference type="ARBA" id="ARBA00023002"/>
    </source>
</evidence>
<dbReference type="InterPro" id="IPR001128">
    <property type="entry name" value="Cyt_P450"/>
</dbReference>
<evidence type="ECO:0000313" key="13">
    <source>
        <dbReference type="EMBL" id="KAK3220832.1"/>
    </source>
</evidence>
<dbReference type="InterPro" id="IPR002401">
    <property type="entry name" value="Cyt_P450_E_grp-I"/>
</dbReference>
<keyword evidence="4" id="KW-0349">Heme</keyword>
<keyword evidence="8" id="KW-0560">Oxidoreductase</keyword>
<dbReference type="GO" id="GO:0005506">
    <property type="term" value="F:iron ion binding"/>
    <property type="evidence" value="ECO:0007669"/>
    <property type="project" value="InterPro"/>
</dbReference>
<reference evidence="13" key="1">
    <citation type="journal article" date="2023" name="Plant J.">
        <title>Genome sequences and population genomics provide insights into the demographic history, inbreeding, and mutation load of two 'living fossil' tree species of Dipteronia.</title>
        <authorList>
            <person name="Feng Y."/>
            <person name="Comes H.P."/>
            <person name="Chen J."/>
            <person name="Zhu S."/>
            <person name="Lu R."/>
            <person name="Zhang X."/>
            <person name="Li P."/>
            <person name="Qiu J."/>
            <person name="Olsen K.M."/>
            <person name="Qiu Y."/>
        </authorList>
    </citation>
    <scope>NUCLEOTIDE SEQUENCE</scope>
    <source>
        <strain evidence="13">NBL</strain>
    </source>
</reference>
<evidence type="ECO:0000256" key="3">
    <source>
        <dbReference type="ARBA" id="ARBA00010617"/>
    </source>
</evidence>
<evidence type="ECO:0000256" key="1">
    <source>
        <dbReference type="ARBA" id="ARBA00001971"/>
    </source>
</evidence>
<comment type="caution">
    <text evidence="13">The sequence shown here is derived from an EMBL/GenBank/DDBJ whole genome shotgun (WGS) entry which is preliminary data.</text>
</comment>
<organism evidence="13 14">
    <name type="scientific">Dipteronia sinensis</name>
    <dbReference type="NCBI Taxonomy" id="43782"/>
    <lineage>
        <taxon>Eukaryota</taxon>
        <taxon>Viridiplantae</taxon>
        <taxon>Streptophyta</taxon>
        <taxon>Embryophyta</taxon>
        <taxon>Tracheophyta</taxon>
        <taxon>Spermatophyta</taxon>
        <taxon>Magnoliopsida</taxon>
        <taxon>eudicotyledons</taxon>
        <taxon>Gunneridae</taxon>
        <taxon>Pentapetalae</taxon>
        <taxon>rosids</taxon>
        <taxon>malvids</taxon>
        <taxon>Sapindales</taxon>
        <taxon>Sapindaceae</taxon>
        <taxon>Hippocastanoideae</taxon>
        <taxon>Acereae</taxon>
        <taxon>Dipteronia</taxon>
    </lineage>
</organism>
<keyword evidence="10" id="KW-0503">Monooxygenase</keyword>
<keyword evidence="9" id="KW-0408">Iron</keyword>
<dbReference type="PANTHER" id="PTHR47944">
    <property type="entry name" value="CYTOCHROME P450 98A9"/>
    <property type="match status" value="1"/>
</dbReference>
<keyword evidence="11 12" id="KW-0472">Membrane</keyword>
<dbReference type="PANTHER" id="PTHR47944:SF10">
    <property type="entry name" value="CYTOCHROME P450 98A9"/>
    <property type="match status" value="1"/>
</dbReference>
<evidence type="ECO:0008006" key="15">
    <source>
        <dbReference type="Google" id="ProtNLM"/>
    </source>
</evidence>
<sequence>MASPILLFISIIFFLIIIHRLYQRLRYNLPPGPRPWPIIGNLDKLNPVHKRHRFAEWSRTYGPIISVWFGSTLHVVISNSELAKQGLKDNDQQLADRYRNRGLTVSFKNGQDLVWADYGSHYVKVRKVCTLELFSPKSIEALRPIREDEVRNMIESIYKDLSNNYGGGGGLVLRKYLGSVAFNNITRMVFGKKFVSKQGVMDEQGLEFKAVLANEYMLGASLGLLEHIWWLNWMSWPGNDVTLSEILARKDRLTRAIIEEHKAKSMEKNNNGGGGVKLHFVDALLGLQEKYELSRRICPGAQLGVNLVTSMIGHMLHHFEWTQPETVRLDEIDMSESPGLACYMLTPLQAVPTPRLPAHLHKSLNMASPIILFMSIIFFLIIIHRLYQRLRYNLPPGPRPWPIIGNLDKLNPVHERQRFAEWSNTYGPIISVWFGSTLNVVISNSELAKQGLKDNDQQLADRYRNRTLALIFKNGQDLIWADYGSHYVKVRKVCTLELFSPKSIEALRPIREDEVRAMIESIYKGLNNNYGGAGGLVMRKYLGSVVFNNITRLVFGKKFVSKQGVMDEQGLKFNAVLANEFILGASLSLVEHIWWLNWMSWLGNDVTLSEILACKDRLTRAIIEEHKAKSMEKNINGSGVKPHFVDALLGLQEKYKLTEDTIMLLLWNMITAGMDTVAITAEWAMAELVKNPKAQQKAQ</sequence>
<evidence type="ECO:0000256" key="6">
    <source>
        <dbReference type="ARBA" id="ARBA00022723"/>
    </source>
</evidence>
<dbReference type="Proteomes" id="UP001281410">
    <property type="component" value="Unassembled WGS sequence"/>
</dbReference>
<dbReference type="GO" id="GO:0016705">
    <property type="term" value="F:oxidoreductase activity, acting on paired donors, with incorporation or reduction of molecular oxygen"/>
    <property type="evidence" value="ECO:0007669"/>
    <property type="project" value="InterPro"/>
</dbReference>
<dbReference type="InterPro" id="IPR036396">
    <property type="entry name" value="Cyt_P450_sf"/>
</dbReference>
<comment type="cofactor">
    <cofactor evidence="1">
        <name>heme</name>
        <dbReference type="ChEBI" id="CHEBI:30413"/>
    </cofactor>
</comment>
<evidence type="ECO:0000256" key="11">
    <source>
        <dbReference type="ARBA" id="ARBA00023136"/>
    </source>
</evidence>
<dbReference type="GO" id="GO:0004497">
    <property type="term" value="F:monooxygenase activity"/>
    <property type="evidence" value="ECO:0007669"/>
    <property type="project" value="UniProtKB-KW"/>
</dbReference>
<evidence type="ECO:0000313" key="14">
    <source>
        <dbReference type="Proteomes" id="UP001281410"/>
    </source>
</evidence>
<dbReference type="GO" id="GO:0020037">
    <property type="term" value="F:heme binding"/>
    <property type="evidence" value="ECO:0007669"/>
    <property type="project" value="InterPro"/>
</dbReference>
<keyword evidence="14" id="KW-1185">Reference proteome</keyword>
<dbReference type="Pfam" id="PF00067">
    <property type="entry name" value="p450"/>
    <property type="match status" value="2"/>
</dbReference>
<dbReference type="GO" id="GO:0016020">
    <property type="term" value="C:membrane"/>
    <property type="evidence" value="ECO:0007669"/>
    <property type="project" value="UniProtKB-SubCell"/>
</dbReference>
<feature type="transmembrane region" description="Helical" evidence="12">
    <location>
        <begin position="364"/>
        <end position="387"/>
    </location>
</feature>
<comment type="similarity">
    <text evidence="3">Belongs to the cytochrome P450 family.</text>
</comment>
<dbReference type="AlphaFoldDB" id="A0AAE0AMX5"/>
<protein>
    <recommendedName>
        <fullName evidence="15">Cytochrome P450</fullName>
    </recommendedName>
</protein>
<evidence type="ECO:0000256" key="7">
    <source>
        <dbReference type="ARBA" id="ARBA00022989"/>
    </source>
</evidence>
<proteinExistence type="inferred from homology"/>
<dbReference type="SUPFAM" id="SSF48264">
    <property type="entry name" value="Cytochrome P450"/>
    <property type="match status" value="2"/>
</dbReference>
<evidence type="ECO:0000256" key="10">
    <source>
        <dbReference type="ARBA" id="ARBA00023033"/>
    </source>
</evidence>